<evidence type="ECO:0000259" key="1">
    <source>
        <dbReference type="Pfam" id="PF01331"/>
    </source>
</evidence>
<dbReference type="STRING" id="1182545.A0A072P6K8"/>
<dbReference type="GeneID" id="25287632"/>
<proteinExistence type="predicted"/>
<dbReference type="EMBL" id="AMGV01000026">
    <property type="protein sequence ID" value="KEF51235.1"/>
    <property type="molecule type" value="Genomic_DNA"/>
</dbReference>
<name>A0A072P6K8_9EURO</name>
<dbReference type="RefSeq" id="XP_013253825.1">
    <property type="nucleotide sequence ID" value="XM_013398371.1"/>
</dbReference>
<reference evidence="2 3" key="1">
    <citation type="submission" date="2013-03" db="EMBL/GenBank/DDBJ databases">
        <title>The Genome Sequence of Exophiala aquamarina CBS 119918.</title>
        <authorList>
            <consortium name="The Broad Institute Genomics Platform"/>
            <person name="Cuomo C."/>
            <person name="de Hoog S."/>
            <person name="Gorbushina A."/>
            <person name="Walker B."/>
            <person name="Young S.K."/>
            <person name="Zeng Q."/>
            <person name="Gargeya S."/>
            <person name="Fitzgerald M."/>
            <person name="Haas B."/>
            <person name="Abouelleil A."/>
            <person name="Allen A.W."/>
            <person name="Alvarado L."/>
            <person name="Arachchi H.M."/>
            <person name="Berlin A.M."/>
            <person name="Chapman S.B."/>
            <person name="Gainer-Dewar J."/>
            <person name="Goldberg J."/>
            <person name="Griggs A."/>
            <person name="Gujja S."/>
            <person name="Hansen M."/>
            <person name="Howarth C."/>
            <person name="Imamovic A."/>
            <person name="Ireland A."/>
            <person name="Larimer J."/>
            <person name="McCowan C."/>
            <person name="Murphy C."/>
            <person name="Pearson M."/>
            <person name="Poon T.W."/>
            <person name="Priest M."/>
            <person name="Roberts A."/>
            <person name="Saif S."/>
            <person name="Shea T."/>
            <person name="Sisk P."/>
            <person name="Sykes S."/>
            <person name="Wortman J."/>
            <person name="Nusbaum C."/>
            <person name="Birren B."/>
        </authorList>
    </citation>
    <scope>NUCLEOTIDE SEQUENCE [LARGE SCALE GENOMIC DNA]</scope>
    <source>
        <strain evidence="2 3">CBS 119918</strain>
    </source>
</reference>
<accession>A0A072P6K8</accession>
<keyword evidence="3" id="KW-1185">Reference proteome</keyword>
<dbReference type="AlphaFoldDB" id="A0A072P6K8"/>
<dbReference type="HOGENOM" id="CLU_2061480_0_0_1"/>
<dbReference type="GO" id="GO:0004484">
    <property type="term" value="F:mRNA guanylyltransferase activity"/>
    <property type="evidence" value="ECO:0007669"/>
    <property type="project" value="InterPro"/>
</dbReference>
<dbReference type="PANTHER" id="PTHR10367:SF17">
    <property type="entry name" value="MRNA-CAPPING ENZYME"/>
    <property type="match status" value="1"/>
</dbReference>
<sequence>MNRSRDPPHDPSSLVARVGGIWAGADLQFNFQNEIASLLGRGSRSFPGAQPVSFARKRLQELKHQDYYVCEKTDGLRYLMYLNEDQGKGIHYLIDRKNILSDRISPYPPLWHSGFPSRY</sequence>
<organism evidence="2 3">
    <name type="scientific">Exophiala aquamarina CBS 119918</name>
    <dbReference type="NCBI Taxonomy" id="1182545"/>
    <lineage>
        <taxon>Eukaryota</taxon>
        <taxon>Fungi</taxon>
        <taxon>Dikarya</taxon>
        <taxon>Ascomycota</taxon>
        <taxon>Pezizomycotina</taxon>
        <taxon>Eurotiomycetes</taxon>
        <taxon>Chaetothyriomycetidae</taxon>
        <taxon>Chaetothyriales</taxon>
        <taxon>Herpotrichiellaceae</taxon>
        <taxon>Exophiala</taxon>
    </lineage>
</organism>
<dbReference type="SUPFAM" id="SSF56091">
    <property type="entry name" value="DNA ligase/mRNA capping enzyme, catalytic domain"/>
    <property type="match status" value="1"/>
</dbReference>
<dbReference type="Gene3D" id="3.30.470.30">
    <property type="entry name" value="DNA ligase/mRNA capping enzyme"/>
    <property type="match status" value="1"/>
</dbReference>
<gene>
    <name evidence="2" type="ORF">A1O9_12738</name>
</gene>
<keyword evidence="2" id="KW-0808">Transferase</keyword>
<dbReference type="OrthoDB" id="200924at2759"/>
<keyword evidence="2" id="KW-0548">Nucleotidyltransferase</keyword>
<dbReference type="GO" id="GO:0006370">
    <property type="term" value="P:7-methylguanosine mRNA capping"/>
    <property type="evidence" value="ECO:0007669"/>
    <property type="project" value="InterPro"/>
</dbReference>
<dbReference type="Proteomes" id="UP000027920">
    <property type="component" value="Unassembled WGS sequence"/>
</dbReference>
<feature type="domain" description="mRNA capping enzyme adenylation" evidence="1">
    <location>
        <begin position="50"/>
        <end position="98"/>
    </location>
</feature>
<dbReference type="InterPro" id="IPR051029">
    <property type="entry name" value="mRNA_Capping_Enz/RNA_Phosphat"/>
</dbReference>
<evidence type="ECO:0000313" key="2">
    <source>
        <dbReference type="EMBL" id="KEF51235.1"/>
    </source>
</evidence>
<comment type="caution">
    <text evidence="2">The sequence shown here is derived from an EMBL/GenBank/DDBJ whole genome shotgun (WGS) entry which is preliminary data.</text>
</comment>
<dbReference type="PANTHER" id="PTHR10367">
    <property type="entry name" value="MRNA-CAPPING ENZYME"/>
    <property type="match status" value="1"/>
</dbReference>
<dbReference type="VEuPathDB" id="FungiDB:A1O9_12738"/>
<dbReference type="Pfam" id="PF01331">
    <property type="entry name" value="mRNA_cap_enzyme"/>
    <property type="match status" value="1"/>
</dbReference>
<evidence type="ECO:0000313" key="3">
    <source>
        <dbReference type="Proteomes" id="UP000027920"/>
    </source>
</evidence>
<dbReference type="InterPro" id="IPR001339">
    <property type="entry name" value="mRNA_cap_enzyme_adenylation"/>
</dbReference>
<dbReference type="GO" id="GO:0005524">
    <property type="term" value="F:ATP binding"/>
    <property type="evidence" value="ECO:0007669"/>
    <property type="project" value="InterPro"/>
</dbReference>
<protein>
    <submittedName>
        <fullName evidence="2">mRNA guanylyltransferase</fullName>
    </submittedName>
</protein>